<dbReference type="InterPro" id="IPR017969">
    <property type="entry name" value="Heavy-metal-associated_CS"/>
</dbReference>
<dbReference type="EMBL" id="UFQT01000244">
    <property type="protein sequence ID" value="SSX22327.1"/>
    <property type="molecule type" value="Genomic_DNA"/>
</dbReference>
<gene>
    <name evidence="14" type="primary">CSON006526</name>
</gene>
<dbReference type="InterPro" id="IPR036163">
    <property type="entry name" value="HMA_dom_sf"/>
</dbReference>
<dbReference type="InterPro" id="IPR051881">
    <property type="entry name" value="Copper_transport_ATOX1-like"/>
</dbReference>
<evidence type="ECO:0000256" key="8">
    <source>
        <dbReference type="ARBA" id="ARBA00038171"/>
    </source>
</evidence>
<dbReference type="GO" id="GO:0046872">
    <property type="term" value="F:metal ion binding"/>
    <property type="evidence" value="ECO:0007669"/>
    <property type="project" value="UniProtKB-KW"/>
</dbReference>
<dbReference type="PROSITE" id="PS01047">
    <property type="entry name" value="HMA_1"/>
    <property type="match status" value="1"/>
</dbReference>
<comment type="subunit">
    <text evidence="11">Homodimer. Interacts with ATP7B. Interacts with ATP7A. Interacts (via dimer form) with SLC31A1 (via C-terminal domain); this interaction improves ATOX1 stability and controls intracellular Cu(I) levels.</text>
</comment>
<evidence type="ECO:0000259" key="12">
    <source>
        <dbReference type="PROSITE" id="PS50846"/>
    </source>
</evidence>
<reference evidence="14" key="2">
    <citation type="submission" date="2018-07" db="EMBL/GenBank/DDBJ databases">
        <authorList>
            <person name="Quirk P.G."/>
            <person name="Krulwich T.A."/>
        </authorList>
    </citation>
    <scope>NUCLEOTIDE SEQUENCE</scope>
</reference>
<name>A0A336M1J9_CULSO</name>
<dbReference type="PANTHER" id="PTHR46365:SF1">
    <property type="entry name" value="COPPER TRANSPORT PROTEIN ATOX1"/>
    <property type="match status" value="1"/>
</dbReference>
<evidence type="ECO:0000256" key="10">
    <source>
        <dbReference type="ARBA" id="ARBA00043201"/>
    </source>
</evidence>
<dbReference type="Pfam" id="PF00403">
    <property type="entry name" value="HMA"/>
    <property type="match status" value="1"/>
</dbReference>
<dbReference type="CDD" id="cd00371">
    <property type="entry name" value="HMA"/>
    <property type="match status" value="1"/>
</dbReference>
<dbReference type="GO" id="GO:0016531">
    <property type="term" value="F:copper chaperone activity"/>
    <property type="evidence" value="ECO:0007669"/>
    <property type="project" value="TreeGrafter"/>
</dbReference>
<organism evidence="14">
    <name type="scientific">Culicoides sonorensis</name>
    <name type="common">Biting midge</name>
    <dbReference type="NCBI Taxonomy" id="179676"/>
    <lineage>
        <taxon>Eukaryota</taxon>
        <taxon>Metazoa</taxon>
        <taxon>Ecdysozoa</taxon>
        <taxon>Arthropoda</taxon>
        <taxon>Hexapoda</taxon>
        <taxon>Insecta</taxon>
        <taxon>Pterygota</taxon>
        <taxon>Neoptera</taxon>
        <taxon>Endopterygota</taxon>
        <taxon>Diptera</taxon>
        <taxon>Nematocera</taxon>
        <taxon>Chironomoidea</taxon>
        <taxon>Ceratopogonidae</taxon>
        <taxon>Ceratopogoninae</taxon>
        <taxon>Culicoides</taxon>
        <taxon>Monoculicoides</taxon>
    </lineage>
</organism>
<keyword evidence="6" id="KW-0143">Chaperone</keyword>
<dbReference type="SUPFAM" id="SSF55008">
    <property type="entry name" value="HMA, heavy metal-associated domain"/>
    <property type="match status" value="1"/>
</dbReference>
<dbReference type="PANTHER" id="PTHR46365">
    <property type="entry name" value="COPPER TRANSPORT PROTEIN ATOX1"/>
    <property type="match status" value="1"/>
</dbReference>
<sequence length="72" mass="8090">MSQTYEFNVAMTCDGCKNSVNRVLSKLEDKIEKVDFDVPGKKVWVTSQMSADEVLEVIKKTNLETSYVGLKA</sequence>
<protein>
    <recommendedName>
        <fullName evidence="9">Copper transport protein ATOX1</fullName>
    </recommendedName>
    <alternativeName>
        <fullName evidence="10">Metal transport protein ATX1</fullName>
    </alternativeName>
</protein>
<dbReference type="EMBL" id="UFQS01000244">
    <property type="protein sequence ID" value="SSX01950.1"/>
    <property type="molecule type" value="Genomic_DNA"/>
</dbReference>
<accession>A0A336M1J9</accession>
<dbReference type="OMA" id="MTHTYKF"/>
<keyword evidence="1" id="KW-0813">Transport</keyword>
<evidence type="ECO:0000313" key="13">
    <source>
        <dbReference type="EMBL" id="SSX01950.1"/>
    </source>
</evidence>
<evidence type="ECO:0000256" key="1">
    <source>
        <dbReference type="ARBA" id="ARBA00022448"/>
    </source>
</evidence>
<keyword evidence="5" id="KW-0406">Ion transport</keyword>
<keyword evidence="3" id="KW-0187">Copper transport</keyword>
<comment type="function">
    <text evidence="7">Binds and deliver cytosolic copper to the copper ATPase proteins. May be important in cellular antioxidant defense.</text>
</comment>
<keyword evidence="2" id="KW-0479">Metal-binding</keyword>
<dbReference type="GO" id="GO:0006825">
    <property type="term" value="P:copper ion transport"/>
    <property type="evidence" value="ECO:0007669"/>
    <property type="project" value="UniProtKB-KW"/>
</dbReference>
<comment type="similarity">
    <text evidence="8">Belongs to the ATX1 family.</text>
</comment>
<dbReference type="PROSITE" id="PS50846">
    <property type="entry name" value="HMA_2"/>
    <property type="match status" value="1"/>
</dbReference>
<dbReference type="VEuPathDB" id="VectorBase:CSON006526"/>
<evidence type="ECO:0000256" key="5">
    <source>
        <dbReference type="ARBA" id="ARBA00023065"/>
    </source>
</evidence>
<proteinExistence type="inferred from homology"/>
<keyword evidence="4" id="KW-0186">Copper</keyword>
<dbReference type="Gene3D" id="3.30.70.100">
    <property type="match status" value="1"/>
</dbReference>
<evidence type="ECO:0000256" key="11">
    <source>
        <dbReference type="ARBA" id="ARBA00046351"/>
    </source>
</evidence>
<evidence type="ECO:0000313" key="14">
    <source>
        <dbReference type="EMBL" id="SSX22327.1"/>
    </source>
</evidence>
<evidence type="ECO:0000256" key="2">
    <source>
        <dbReference type="ARBA" id="ARBA00022723"/>
    </source>
</evidence>
<dbReference type="FunFam" id="3.30.70.100:FF:000008">
    <property type="entry name" value="Copper transport protein ATOX1"/>
    <property type="match status" value="1"/>
</dbReference>
<reference evidence="13" key="1">
    <citation type="submission" date="2018-04" db="EMBL/GenBank/DDBJ databases">
        <authorList>
            <person name="Go L.Y."/>
            <person name="Mitchell J.A."/>
        </authorList>
    </citation>
    <scope>NUCLEOTIDE SEQUENCE</scope>
    <source>
        <tissue evidence="13">Whole organism</tissue>
    </source>
</reference>
<evidence type="ECO:0000256" key="7">
    <source>
        <dbReference type="ARBA" id="ARBA00037651"/>
    </source>
</evidence>
<dbReference type="InterPro" id="IPR006121">
    <property type="entry name" value="HMA_dom"/>
</dbReference>
<feature type="domain" description="HMA" evidence="12">
    <location>
        <begin position="2"/>
        <end position="66"/>
    </location>
</feature>
<dbReference type="AlphaFoldDB" id="A0A336M1J9"/>
<evidence type="ECO:0000256" key="3">
    <source>
        <dbReference type="ARBA" id="ARBA00022796"/>
    </source>
</evidence>
<evidence type="ECO:0000256" key="4">
    <source>
        <dbReference type="ARBA" id="ARBA00023008"/>
    </source>
</evidence>
<dbReference type="GO" id="GO:0005829">
    <property type="term" value="C:cytosol"/>
    <property type="evidence" value="ECO:0007669"/>
    <property type="project" value="TreeGrafter"/>
</dbReference>
<evidence type="ECO:0000256" key="9">
    <source>
        <dbReference type="ARBA" id="ARBA00040962"/>
    </source>
</evidence>
<evidence type="ECO:0000256" key="6">
    <source>
        <dbReference type="ARBA" id="ARBA00023186"/>
    </source>
</evidence>